<accession>A0A194XCV1</accession>
<dbReference type="InterPro" id="IPR000719">
    <property type="entry name" value="Prot_kinase_dom"/>
</dbReference>
<comment type="catalytic activity">
    <reaction evidence="7">
        <text>L-threonyl-[protein] + ATP = O-phospho-L-threonyl-[protein] + ADP + H(+)</text>
        <dbReference type="Rhea" id="RHEA:46608"/>
        <dbReference type="Rhea" id="RHEA-COMP:11060"/>
        <dbReference type="Rhea" id="RHEA-COMP:11605"/>
        <dbReference type="ChEBI" id="CHEBI:15378"/>
        <dbReference type="ChEBI" id="CHEBI:30013"/>
        <dbReference type="ChEBI" id="CHEBI:30616"/>
        <dbReference type="ChEBI" id="CHEBI:61977"/>
        <dbReference type="ChEBI" id="CHEBI:456216"/>
        <dbReference type="EC" id="2.7.11.1"/>
    </reaction>
</comment>
<dbReference type="RefSeq" id="XP_018072353.1">
    <property type="nucleotide sequence ID" value="XM_018206891.1"/>
</dbReference>
<organism evidence="11 12">
    <name type="scientific">Mollisia scopiformis</name>
    <name type="common">Conifer needle endophyte fungus</name>
    <name type="synonym">Phialocephala scopiformis</name>
    <dbReference type="NCBI Taxonomy" id="149040"/>
    <lineage>
        <taxon>Eukaryota</taxon>
        <taxon>Fungi</taxon>
        <taxon>Dikarya</taxon>
        <taxon>Ascomycota</taxon>
        <taxon>Pezizomycotina</taxon>
        <taxon>Leotiomycetes</taxon>
        <taxon>Helotiales</taxon>
        <taxon>Mollisiaceae</taxon>
        <taxon>Mollisia</taxon>
    </lineage>
</organism>
<evidence type="ECO:0000256" key="3">
    <source>
        <dbReference type="ARBA" id="ARBA00022679"/>
    </source>
</evidence>
<feature type="compositionally biased region" description="Polar residues" evidence="9">
    <location>
        <begin position="463"/>
        <end position="476"/>
    </location>
</feature>
<evidence type="ECO:0000256" key="8">
    <source>
        <dbReference type="ARBA" id="ARBA00048679"/>
    </source>
</evidence>
<keyword evidence="4" id="KW-0547">Nucleotide-binding</keyword>
<comment type="catalytic activity">
    <reaction evidence="8">
        <text>L-seryl-[protein] + ATP = O-phospho-L-seryl-[protein] + ADP + H(+)</text>
        <dbReference type="Rhea" id="RHEA:17989"/>
        <dbReference type="Rhea" id="RHEA-COMP:9863"/>
        <dbReference type="Rhea" id="RHEA-COMP:11604"/>
        <dbReference type="ChEBI" id="CHEBI:15378"/>
        <dbReference type="ChEBI" id="CHEBI:29999"/>
        <dbReference type="ChEBI" id="CHEBI:30616"/>
        <dbReference type="ChEBI" id="CHEBI:83421"/>
        <dbReference type="ChEBI" id="CHEBI:456216"/>
        <dbReference type="EC" id="2.7.11.1"/>
    </reaction>
</comment>
<dbReference type="EMBL" id="KQ947413">
    <property type="protein sequence ID" value="KUJ17998.1"/>
    <property type="molecule type" value="Genomic_DNA"/>
</dbReference>
<dbReference type="InterPro" id="IPR008271">
    <property type="entry name" value="Ser/Thr_kinase_AS"/>
</dbReference>
<dbReference type="GO" id="GO:0004674">
    <property type="term" value="F:protein serine/threonine kinase activity"/>
    <property type="evidence" value="ECO:0007669"/>
    <property type="project" value="UniProtKB-KW"/>
</dbReference>
<dbReference type="SMART" id="SM00220">
    <property type="entry name" value="S_TKc"/>
    <property type="match status" value="1"/>
</dbReference>
<dbReference type="GO" id="GO:0005634">
    <property type="term" value="C:nucleus"/>
    <property type="evidence" value="ECO:0007669"/>
    <property type="project" value="TreeGrafter"/>
</dbReference>
<keyword evidence="3" id="KW-0808">Transferase</keyword>
<evidence type="ECO:0000259" key="10">
    <source>
        <dbReference type="PROSITE" id="PS50011"/>
    </source>
</evidence>
<dbReference type="Gene3D" id="1.10.510.10">
    <property type="entry name" value="Transferase(Phosphotransferase) domain 1"/>
    <property type="match status" value="1"/>
</dbReference>
<dbReference type="CDD" id="cd00180">
    <property type="entry name" value="PKc"/>
    <property type="match status" value="1"/>
</dbReference>
<keyword evidence="12" id="KW-1185">Reference proteome</keyword>
<evidence type="ECO:0000313" key="12">
    <source>
        <dbReference type="Proteomes" id="UP000070700"/>
    </source>
</evidence>
<evidence type="ECO:0000256" key="9">
    <source>
        <dbReference type="SAM" id="MobiDB-lite"/>
    </source>
</evidence>
<evidence type="ECO:0000313" key="11">
    <source>
        <dbReference type="EMBL" id="KUJ17998.1"/>
    </source>
</evidence>
<keyword evidence="5 11" id="KW-0418">Kinase</keyword>
<keyword evidence="6" id="KW-0067">ATP-binding</keyword>
<evidence type="ECO:0000256" key="7">
    <source>
        <dbReference type="ARBA" id="ARBA00047899"/>
    </source>
</evidence>
<dbReference type="Pfam" id="PF00069">
    <property type="entry name" value="Pkinase"/>
    <property type="match status" value="1"/>
</dbReference>
<dbReference type="PANTHER" id="PTHR43671">
    <property type="entry name" value="SERINE/THREONINE-PROTEIN KINASE NEK"/>
    <property type="match status" value="1"/>
</dbReference>
<dbReference type="SUPFAM" id="SSF56112">
    <property type="entry name" value="Protein kinase-like (PK-like)"/>
    <property type="match status" value="1"/>
</dbReference>
<dbReference type="PANTHER" id="PTHR43671:SF98">
    <property type="entry name" value="SERINE_THREONINE-PROTEIN KINASE NEK11"/>
    <property type="match status" value="1"/>
</dbReference>
<dbReference type="EC" id="2.7.11.1" evidence="1"/>
<dbReference type="InterPro" id="IPR011009">
    <property type="entry name" value="Kinase-like_dom_sf"/>
</dbReference>
<evidence type="ECO:0000256" key="5">
    <source>
        <dbReference type="ARBA" id="ARBA00022777"/>
    </source>
</evidence>
<dbReference type="PROSITE" id="PS50011">
    <property type="entry name" value="PROTEIN_KINASE_DOM"/>
    <property type="match status" value="1"/>
</dbReference>
<evidence type="ECO:0000256" key="2">
    <source>
        <dbReference type="ARBA" id="ARBA00022527"/>
    </source>
</evidence>
<protein>
    <recommendedName>
        <fullName evidence="1">non-specific serine/threonine protein kinase</fullName>
        <ecNumber evidence="1">2.7.11.1</ecNumber>
    </recommendedName>
</protein>
<dbReference type="InParanoid" id="A0A194XCV1"/>
<gene>
    <name evidence="11" type="ORF">LY89DRAFT_34711</name>
</gene>
<dbReference type="PROSITE" id="PS00108">
    <property type="entry name" value="PROTEIN_KINASE_ST"/>
    <property type="match status" value="1"/>
</dbReference>
<dbReference type="OrthoDB" id="310217at2759"/>
<sequence length="521" mass="59501">MPSNFEEQQAWRKALPAEFAKLPQTWGIRWKKERSGDYIEYYNLETGVSTTTHPNLGPLPKNWTVRLCTMTKTGRRVPRYFNKRSRKFYVADPRLRPESIKADNTSVSKFHKSNDIAQNNIFDVIGLKRKLVKGDKIQDFRRAEIGQKDISDAYEYLHAIDAGGEIGGMNGGVYVVRLKGAPTLFVEKRFLTGATNFKMAQNEIKLMHRVIHGALTFYINGFITPTKCAVWMEFCDLGSLGDIMKRYKEKRAASLLDKPHLPEKFLWHCFIGLCDALAYLQSGLHYTKDAVKDPNKKAKGWISILHRDIKPDNVLLRSRTTSANRKYCYVTLSDFGLACEDLPAGHPDQDYSQKNGGISGTPTWWAPELCYDPYANQFQQLSGKYPGGQRPSVKSDLWALGTVMYDLAECDAFAHVDNTHRADVPPAVAGYARCLQRNPKVIKTYYSQPLRQSILEATESNVNKRPTPTEMVQQLSRRSDRLFPDGEDDMSDKEKLPVWATRVHDYHSRTPKRAEDFKKKI</sequence>
<evidence type="ECO:0000256" key="1">
    <source>
        <dbReference type="ARBA" id="ARBA00012513"/>
    </source>
</evidence>
<dbReference type="KEGG" id="psco:LY89DRAFT_34711"/>
<name>A0A194XCV1_MOLSC</name>
<evidence type="ECO:0000256" key="6">
    <source>
        <dbReference type="ARBA" id="ARBA00022840"/>
    </source>
</evidence>
<dbReference type="AlphaFoldDB" id="A0A194XCV1"/>
<evidence type="ECO:0000256" key="4">
    <source>
        <dbReference type="ARBA" id="ARBA00022741"/>
    </source>
</evidence>
<dbReference type="GO" id="GO:0005524">
    <property type="term" value="F:ATP binding"/>
    <property type="evidence" value="ECO:0007669"/>
    <property type="project" value="UniProtKB-KW"/>
</dbReference>
<feature type="region of interest" description="Disordered" evidence="9">
    <location>
        <begin position="463"/>
        <end position="494"/>
    </location>
</feature>
<feature type="domain" description="Protein kinase" evidence="10">
    <location>
        <begin position="139"/>
        <end position="483"/>
    </location>
</feature>
<dbReference type="GeneID" id="28816617"/>
<dbReference type="Proteomes" id="UP000070700">
    <property type="component" value="Unassembled WGS sequence"/>
</dbReference>
<keyword evidence="2" id="KW-0723">Serine/threonine-protein kinase</keyword>
<dbReference type="InterPro" id="IPR050660">
    <property type="entry name" value="NEK_Ser/Thr_kinase"/>
</dbReference>
<proteinExistence type="predicted"/>
<reference evidence="11 12" key="1">
    <citation type="submission" date="2015-10" db="EMBL/GenBank/DDBJ databases">
        <title>Full genome of DAOMC 229536 Phialocephala scopiformis, a fungal endophyte of spruce producing the potent anti-insectan compound rugulosin.</title>
        <authorList>
            <consortium name="DOE Joint Genome Institute"/>
            <person name="Walker A.K."/>
            <person name="Frasz S.L."/>
            <person name="Seifert K.A."/>
            <person name="Miller J.D."/>
            <person name="Mondo S.J."/>
            <person name="Labutti K."/>
            <person name="Lipzen A."/>
            <person name="Dockter R."/>
            <person name="Kennedy M."/>
            <person name="Grigoriev I.V."/>
            <person name="Spatafora J.W."/>
        </authorList>
    </citation>
    <scope>NUCLEOTIDE SEQUENCE [LARGE SCALE GENOMIC DNA]</scope>
    <source>
        <strain evidence="11 12">CBS 120377</strain>
    </source>
</reference>